<dbReference type="Proteomes" id="UP000245771">
    <property type="component" value="Unassembled WGS sequence"/>
</dbReference>
<organism evidence="3 4">
    <name type="scientific">Meira miltonrushii</name>
    <dbReference type="NCBI Taxonomy" id="1280837"/>
    <lineage>
        <taxon>Eukaryota</taxon>
        <taxon>Fungi</taxon>
        <taxon>Dikarya</taxon>
        <taxon>Basidiomycota</taxon>
        <taxon>Ustilaginomycotina</taxon>
        <taxon>Exobasidiomycetes</taxon>
        <taxon>Exobasidiales</taxon>
        <taxon>Brachybasidiaceae</taxon>
        <taxon>Meira</taxon>
    </lineage>
</organism>
<dbReference type="EMBL" id="KZ819603">
    <property type="protein sequence ID" value="PWN35126.1"/>
    <property type="molecule type" value="Genomic_DNA"/>
</dbReference>
<feature type="region of interest" description="Disordered" evidence="1">
    <location>
        <begin position="251"/>
        <end position="270"/>
    </location>
</feature>
<keyword evidence="2" id="KW-0812">Transmembrane</keyword>
<keyword evidence="4" id="KW-1185">Reference proteome</keyword>
<evidence type="ECO:0000256" key="1">
    <source>
        <dbReference type="SAM" id="MobiDB-lite"/>
    </source>
</evidence>
<proteinExistence type="predicted"/>
<keyword evidence="2" id="KW-1133">Transmembrane helix</keyword>
<evidence type="ECO:0000313" key="4">
    <source>
        <dbReference type="Proteomes" id="UP000245771"/>
    </source>
</evidence>
<keyword evidence="2" id="KW-0472">Membrane</keyword>
<dbReference type="RefSeq" id="XP_025355428.1">
    <property type="nucleotide sequence ID" value="XM_025501389.1"/>
</dbReference>
<gene>
    <name evidence="3" type="ORF">FA14DRAFT_184450</name>
</gene>
<feature type="compositionally biased region" description="Basic and acidic residues" evidence="1">
    <location>
        <begin position="252"/>
        <end position="270"/>
    </location>
</feature>
<reference evidence="3 4" key="1">
    <citation type="journal article" date="2018" name="Mol. Biol. Evol.">
        <title>Broad Genomic Sampling Reveals a Smut Pathogenic Ancestry of the Fungal Clade Ustilaginomycotina.</title>
        <authorList>
            <person name="Kijpornyongpan T."/>
            <person name="Mondo S.J."/>
            <person name="Barry K."/>
            <person name="Sandor L."/>
            <person name="Lee J."/>
            <person name="Lipzen A."/>
            <person name="Pangilinan J."/>
            <person name="LaButti K."/>
            <person name="Hainaut M."/>
            <person name="Henrissat B."/>
            <person name="Grigoriev I.V."/>
            <person name="Spatafora J.W."/>
            <person name="Aime M.C."/>
        </authorList>
    </citation>
    <scope>NUCLEOTIDE SEQUENCE [LARGE SCALE GENOMIC DNA]</scope>
    <source>
        <strain evidence="3 4">MCA 3882</strain>
    </source>
</reference>
<dbReference type="AlphaFoldDB" id="A0A316VC69"/>
<name>A0A316VC69_9BASI</name>
<dbReference type="InParanoid" id="A0A316VC69"/>
<evidence type="ECO:0000313" key="3">
    <source>
        <dbReference type="EMBL" id="PWN35126.1"/>
    </source>
</evidence>
<sequence length="325" mass="37169">MVGALCRSDWKMDACTGHKPNAWTFYSMNAYIALIFGLRFFFCYSTATSSSEESNIDVDQWLNLSQHSPTTSPSGSNSDRMVTSSQQLVTGCDQASNQPQAVTEKVVGNHVSQARTIIAEDVAHIKAQGSYINGETPSLTNLKHKSERGGNTGSKKRSEEAKRRYALQRRIDRQRNKELGIGLTPSQKEAIRVQKERYWKQIKSDPEKHARLNKLRVASRIKRESMIKADPKLDEIRKRKKRDRTRAYRARLKAEGQQEQDGKRDATVRNNEHYRVLNSPYTHIHDHFALPEMRLLSNLHDHFALPENKLSSNIHDQAVTHSPFM</sequence>
<dbReference type="GeneID" id="37023170"/>
<accession>A0A316VC69</accession>
<feature type="transmembrane region" description="Helical" evidence="2">
    <location>
        <begin position="21"/>
        <end position="42"/>
    </location>
</feature>
<feature type="region of interest" description="Disordered" evidence="1">
    <location>
        <begin position="133"/>
        <end position="162"/>
    </location>
</feature>
<protein>
    <submittedName>
        <fullName evidence="3">Uncharacterized protein</fullName>
    </submittedName>
</protein>
<evidence type="ECO:0000256" key="2">
    <source>
        <dbReference type="SAM" id="Phobius"/>
    </source>
</evidence>